<protein>
    <submittedName>
        <fullName evidence="1">Uncharacterized protein</fullName>
    </submittedName>
</protein>
<dbReference type="AlphaFoldDB" id="A0A645HIS6"/>
<proteinExistence type="predicted"/>
<evidence type="ECO:0000313" key="1">
    <source>
        <dbReference type="EMBL" id="MPN36024.1"/>
    </source>
</evidence>
<organism evidence="1">
    <name type="scientific">bioreactor metagenome</name>
    <dbReference type="NCBI Taxonomy" id="1076179"/>
    <lineage>
        <taxon>unclassified sequences</taxon>
        <taxon>metagenomes</taxon>
        <taxon>ecological metagenomes</taxon>
    </lineage>
</organism>
<gene>
    <name evidence="1" type="ORF">SDC9_183529</name>
</gene>
<comment type="caution">
    <text evidence="1">The sequence shown here is derived from an EMBL/GenBank/DDBJ whole genome shotgun (WGS) entry which is preliminary data.</text>
</comment>
<name>A0A645HIS6_9ZZZZ</name>
<dbReference type="EMBL" id="VSSQ01089938">
    <property type="protein sequence ID" value="MPN36024.1"/>
    <property type="molecule type" value="Genomic_DNA"/>
</dbReference>
<accession>A0A645HIS6</accession>
<sequence>MGNSIRKEDGLFGLSSFSAIDITTRQMNFVSKLYGFFNFGPSFYDRPKLKNQEALPSFHIILFGLPHEVECLHQVQRAVAPLRIWI</sequence>
<reference evidence="1" key="1">
    <citation type="submission" date="2019-08" db="EMBL/GenBank/DDBJ databases">
        <authorList>
            <person name="Kucharzyk K."/>
            <person name="Murdoch R.W."/>
            <person name="Higgins S."/>
            <person name="Loffler F."/>
        </authorList>
    </citation>
    <scope>NUCLEOTIDE SEQUENCE</scope>
</reference>